<dbReference type="AlphaFoldDB" id="A0A0F0KZL5"/>
<evidence type="ECO:0000313" key="5">
    <source>
        <dbReference type="EMBL" id="KJL26313.1"/>
    </source>
</evidence>
<dbReference type="Proteomes" id="UP000033725">
    <property type="component" value="Unassembled WGS sequence"/>
</dbReference>
<dbReference type="EMBL" id="JYIV01000012">
    <property type="protein sequence ID" value="KJL26313.1"/>
    <property type="molecule type" value="Genomic_DNA"/>
</dbReference>
<dbReference type="InterPro" id="IPR011008">
    <property type="entry name" value="Dimeric_a/b-barrel"/>
</dbReference>
<dbReference type="SUPFAM" id="SSF46785">
    <property type="entry name" value="Winged helix' DNA-binding domain"/>
    <property type="match status" value="1"/>
</dbReference>
<dbReference type="SMART" id="SM00344">
    <property type="entry name" value="HTH_ASNC"/>
    <property type="match status" value="1"/>
</dbReference>
<dbReference type="GO" id="GO:0005829">
    <property type="term" value="C:cytosol"/>
    <property type="evidence" value="ECO:0007669"/>
    <property type="project" value="TreeGrafter"/>
</dbReference>
<dbReference type="SUPFAM" id="SSF54909">
    <property type="entry name" value="Dimeric alpha+beta barrel"/>
    <property type="match status" value="1"/>
</dbReference>
<sequence length="145" mass="16008">MAALDETDRAILAELRRDARASMTAIAEAVHISRAGAHARIKRLSDAGVITGYTVRTDPVLLGHHASAYVTLAIEQATWQEVSARLRAIPEIEHMALVGGDFDVLLLVRANDARDLRRIVLEDIQAIPSIRSTRTILIFEDFDRA</sequence>
<reference evidence="5 6" key="1">
    <citation type="submission" date="2015-02" db="EMBL/GenBank/DDBJ databases">
        <title>Draft genome sequences of ten Microbacterium spp. with emphasis on heavy metal contaminated environments.</title>
        <authorList>
            <person name="Corretto E."/>
        </authorList>
    </citation>
    <scope>NUCLEOTIDE SEQUENCE [LARGE SCALE GENOMIC DNA]</scope>
    <source>
        <strain evidence="5 6">BEL163</strain>
    </source>
</reference>
<dbReference type="RefSeq" id="WP_025103849.1">
    <property type="nucleotide sequence ID" value="NZ_JYIV01000012.1"/>
</dbReference>
<dbReference type="PANTHER" id="PTHR30154">
    <property type="entry name" value="LEUCINE-RESPONSIVE REGULATORY PROTEIN"/>
    <property type="match status" value="1"/>
</dbReference>
<dbReference type="InterPro" id="IPR019888">
    <property type="entry name" value="Tscrpt_reg_AsnC-like"/>
</dbReference>
<dbReference type="GO" id="GO:0043565">
    <property type="term" value="F:sequence-specific DNA binding"/>
    <property type="evidence" value="ECO:0007669"/>
    <property type="project" value="InterPro"/>
</dbReference>
<evidence type="ECO:0000313" key="6">
    <source>
        <dbReference type="Proteomes" id="UP000033725"/>
    </source>
</evidence>
<feature type="domain" description="HTH asnC-type" evidence="4">
    <location>
        <begin position="4"/>
        <end position="65"/>
    </location>
</feature>
<keyword evidence="3" id="KW-0804">Transcription</keyword>
<dbReference type="Pfam" id="PF01037">
    <property type="entry name" value="AsnC_trans_reg"/>
    <property type="match status" value="1"/>
</dbReference>
<protein>
    <submittedName>
        <fullName evidence="5">Leucine-responsive regulatory protein</fullName>
    </submittedName>
</protein>
<comment type="caution">
    <text evidence="5">The sequence shown here is derived from an EMBL/GenBank/DDBJ whole genome shotgun (WGS) entry which is preliminary data.</text>
</comment>
<dbReference type="PANTHER" id="PTHR30154:SF34">
    <property type="entry name" value="TRANSCRIPTIONAL REGULATOR AZLB"/>
    <property type="match status" value="1"/>
</dbReference>
<dbReference type="Pfam" id="PF13412">
    <property type="entry name" value="HTH_24"/>
    <property type="match status" value="1"/>
</dbReference>
<dbReference type="PRINTS" id="PR00033">
    <property type="entry name" value="HTHASNC"/>
</dbReference>
<proteinExistence type="predicted"/>
<dbReference type="PROSITE" id="PS50956">
    <property type="entry name" value="HTH_ASNC_2"/>
    <property type="match status" value="1"/>
</dbReference>
<evidence type="ECO:0000256" key="1">
    <source>
        <dbReference type="ARBA" id="ARBA00023015"/>
    </source>
</evidence>
<dbReference type="InterPro" id="IPR019887">
    <property type="entry name" value="Tscrpt_reg_AsnC/Lrp_C"/>
</dbReference>
<dbReference type="InterPro" id="IPR036388">
    <property type="entry name" value="WH-like_DNA-bd_sf"/>
</dbReference>
<dbReference type="PATRIC" id="fig|82380.10.peg.288"/>
<organism evidence="5 6">
    <name type="scientific">Microbacterium oxydans</name>
    <dbReference type="NCBI Taxonomy" id="82380"/>
    <lineage>
        <taxon>Bacteria</taxon>
        <taxon>Bacillati</taxon>
        <taxon>Actinomycetota</taxon>
        <taxon>Actinomycetes</taxon>
        <taxon>Micrococcales</taxon>
        <taxon>Microbacteriaceae</taxon>
        <taxon>Microbacterium</taxon>
    </lineage>
</organism>
<evidence type="ECO:0000256" key="2">
    <source>
        <dbReference type="ARBA" id="ARBA00023125"/>
    </source>
</evidence>
<dbReference type="Gene3D" id="3.30.70.920">
    <property type="match status" value="1"/>
</dbReference>
<name>A0A0F0KZL5_9MICO</name>
<keyword evidence="2" id="KW-0238">DNA-binding</keyword>
<accession>A0A0F0KZL5</accession>
<dbReference type="Gene3D" id="1.10.10.10">
    <property type="entry name" value="Winged helix-like DNA-binding domain superfamily/Winged helix DNA-binding domain"/>
    <property type="match status" value="1"/>
</dbReference>
<gene>
    <name evidence="5" type="primary">lrp_1</name>
    <name evidence="5" type="ORF">RN51_00288</name>
</gene>
<evidence type="ECO:0000259" key="4">
    <source>
        <dbReference type="PROSITE" id="PS50956"/>
    </source>
</evidence>
<keyword evidence="1" id="KW-0805">Transcription regulation</keyword>
<evidence type="ECO:0000256" key="3">
    <source>
        <dbReference type="ARBA" id="ARBA00023163"/>
    </source>
</evidence>
<dbReference type="InterPro" id="IPR036390">
    <property type="entry name" value="WH_DNA-bd_sf"/>
</dbReference>
<dbReference type="GO" id="GO:0043200">
    <property type="term" value="P:response to amino acid"/>
    <property type="evidence" value="ECO:0007669"/>
    <property type="project" value="TreeGrafter"/>
</dbReference>
<dbReference type="InterPro" id="IPR000485">
    <property type="entry name" value="AsnC-type_HTH_dom"/>
</dbReference>